<dbReference type="Gramene" id="KJB60333">
    <property type="protein sequence ID" value="KJB60333"/>
    <property type="gene ID" value="B456_009G300700"/>
</dbReference>
<dbReference type="SMR" id="A0A0D2SAR3"/>
<dbReference type="InterPro" id="IPR053085">
    <property type="entry name" value="Jasmonate-induced_protein"/>
</dbReference>
<dbReference type="Proteomes" id="UP000032304">
    <property type="component" value="Chromosome 9"/>
</dbReference>
<dbReference type="PANTHER" id="PTHR36482">
    <property type="entry name" value="OSJNBA0024J22.15 PROTEIN"/>
    <property type="match status" value="1"/>
</dbReference>
<dbReference type="OrthoDB" id="931869at2759"/>
<dbReference type="PANTHER" id="PTHR36482:SF6">
    <property type="entry name" value="JASMONATE-INDUCED PROTEIN HOMOLOG"/>
    <property type="match status" value="1"/>
</dbReference>
<dbReference type="InterPro" id="IPR049065">
    <property type="entry name" value="Nakanori"/>
</dbReference>
<reference evidence="1 2" key="1">
    <citation type="journal article" date="2012" name="Nature">
        <title>Repeated polyploidization of Gossypium genomes and the evolution of spinnable cotton fibres.</title>
        <authorList>
            <person name="Paterson A.H."/>
            <person name="Wendel J.F."/>
            <person name="Gundlach H."/>
            <person name="Guo H."/>
            <person name="Jenkins J."/>
            <person name="Jin D."/>
            <person name="Llewellyn D."/>
            <person name="Showmaker K.C."/>
            <person name="Shu S."/>
            <person name="Udall J."/>
            <person name="Yoo M.J."/>
            <person name="Byers R."/>
            <person name="Chen W."/>
            <person name="Doron-Faigenboim A."/>
            <person name="Duke M.V."/>
            <person name="Gong L."/>
            <person name="Grimwood J."/>
            <person name="Grover C."/>
            <person name="Grupp K."/>
            <person name="Hu G."/>
            <person name="Lee T.H."/>
            <person name="Li J."/>
            <person name="Lin L."/>
            <person name="Liu T."/>
            <person name="Marler B.S."/>
            <person name="Page J.T."/>
            <person name="Roberts A.W."/>
            <person name="Romanel E."/>
            <person name="Sanders W.S."/>
            <person name="Szadkowski E."/>
            <person name="Tan X."/>
            <person name="Tang H."/>
            <person name="Xu C."/>
            <person name="Wang J."/>
            <person name="Wang Z."/>
            <person name="Zhang D."/>
            <person name="Zhang L."/>
            <person name="Ashrafi H."/>
            <person name="Bedon F."/>
            <person name="Bowers J.E."/>
            <person name="Brubaker C.L."/>
            <person name="Chee P.W."/>
            <person name="Das S."/>
            <person name="Gingle A.R."/>
            <person name="Haigler C.H."/>
            <person name="Harker D."/>
            <person name="Hoffmann L.V."/>
            <person name="Hovav R."/>
            <person name="Jones D.C."/>
            <person name="Lemke C."/>
            <person name="Mansoor S."/>
            <person name="ur Rahman M."/>
            <person name="Rainville L.N."/>
            <person name="Rambani A."/>
            <person name="Reddy U.K."/>
            <person name="Rong J.K."/>
            <person name="Saranga Y."/>
            <person name="Scheffler B.E."/>
            <person name="Scheffler J.A."/>
            <person name="Stelly D.M."/>
            <person name="Triplett B.A."/>
            <person name="Van Deynze A."/>
            <person name="Vaslin M.F."/>
            <person name="Waghmare V.N."/>
            <person name="Walford S.A."/>
            <person name="Wright R.J."/>
            <person name="Zaki E.A."/>
            <person name="Zhang T."/>
            <person name="Dennis E.S."/>
            <person name="Mayer K.F."/>
            <person name="Peterson D.G."/>
            <person name="Rokhsar D.S."/>
            <person name="Wang X."/>
            <person name="Schmutz J."/>
        </authorList>
    </citation>
    <scope>NUCLEOTIDE SEQUENCE [LARGE SCALE GENOMIC DNA]</scope>
</reference>
<keyword evidence="2" id="KW-1185">Reference proteome</keyword>
<organism evidence="1 2">
    <name type="scientific">Gossypium raimondii</name>
    <name type="common">Peruvian cotton</name>
    <name type="synonym">Gossypium klotzschianum subsp. raimondii</name>
    <dbReference type="NCBI Taxonomy" id="29730"/>
    <lineage>
        <taxon>Eukaryota</taxon>
        <taxon>Viridiplantae</taxon>
        <taxon>Streptophyta</taxon>
        <taxon>Embryophyta</taxon>
        <taxon>Tracheophyta</taxon>
        <taxon>Spermatophyta</taxon>
        <taxon>Magnoliopsida</taxon>
        <taxon>eudicotyledons</taxon>
        <taxon>Gunneridae</taxon>
        <taxon>Pentapetalae</taxon>
        <taxon>rosids</taxon>
        <taxon>malvids</taxon>
        <taxon>Malvales</taxon>
        <taxon>Malvaceae</taxon>
        <taxon>Malvoideae</taxon>
        <taxon>Gossypium</taxon>
    </lineage>
</organism>
<dbReference type="KEGG" id="gra:105771430"/>
<proteinExistence type="predicted"/>
<evidence type="ECO:0000313" key="1">
    <source>
        <dbReference type="EMBL" id="KJB60333.1"/>
    </source>
</evidence>
<dbReference type="AlphaFoldDB" id="A0A0D2SAR3"/>
<dbReference type="EMBL" id="CM001748">
    <property type="protein sequence ID" value="KJB60333.1"/>
    <property type="molecule type" value="Genomic_DNA"/>
</dbReference>
<gene>
    <name evidence="1" type="ORF">B456_009G300700</name>
</gene>
<dbReference type="Pfam" id="PF21230">
    <property type="entry name" value="Nakanori"/>
    <property type="match status" value="1"/>
</dbReference>
<accession>A0A0D2SAR3</accession>
<dbReference type="OMA" id="ILVVEYH"/>
<dbReference type="Gene3D" id="2.60.270.50">
    <property type="match status" value="1"/>
</dbReference>
<sequence>MANCQMKKAQKYTMGKLWNSTSETVTLSGKKVWQGSHDADFPETIEDGDVGEFTHDAVTEQNDVPGSMVGLVYKLHDGTRWIVAWSNPQGEDSKVYTNIHKEPIRWEQIKTDLDTRGSSKSKVRKFGYVASMEIDPKKRSPTLKASFESEA</sequence>
<name>A0A0D2SAR3_GOSRA</name>
<evidence type="ECO:0000313" key="2">
    <source>
        <dbReference type="Proteomes" id="UP000032304"/>
    </source>
</evidence>
<protein>
    <submittedName>
        <fullName evidence="1">Uncharacterized protein</fullName>
    </submittedName>
</protein>